<proteinExistence type="predicted"/>
<feature type="signal peptide" evidence="1">
    <location>
        <begin position="1"/>
        <end position="22"/>
    </location>
</feature>
<evidence type="ECO:0000256" key="1">
    <source>
        <dbReference type="SAM" id="SignalP"/>
    </source>
</evidence>
<keyword evidence="3" id="KW-1185">Reference proteome</keyword>
<dbReference type="GO" id="GO:0031505">
    <property type="term" value="P:fungal-type cell wall organization"/>
    <property type="evidence" value="ECO:0007669"/>
    <property type="project" value="InterPro"/>
</dbReference>
<dbReference type="KEGG" id="glz:GLAREA_03134"/>
<reference evidence="2 3" key="1">
    <citation type="journal article" date="2013" name="BMC Genomics">
        <title>Genomics-driven discovery of the pneumocandin biosynthetic gene cluster in the fungus Glarea lozoyensis.</title>
        <authorList>
            <person name="Chen L."/>
            <person name="Yue Q."/>
            <person name="Zhang X."/>
            <person name="Xiang M."/>
            <person name="Wang C."/>
            <person name="Li S."/>
            <person name="Che Y."/>
            <person name="Ortiz-Lopez F.J."/>
            <person name="Bills G.F."/>
            <person name="Liu X."/>
            <person name="An Z."/>
        </authorList>
    </citation>
    <scope>NUCLEOTIDE SEQUENCE [LARGE SCALE GENOMIC DNA]</scope>
    <source>
        <strain evidence="3">ATCC 20868 / MF5171</strain>
    </source>
</reference>
<evidence type="ECO:0000313" key="3">
    <source>
        <dbReference type="Proteomes" id="UP000016922"/>
    </source>
</evidence>
<dbReference type="HOGENOM" id="CLU_2145465_0_0_1"/>
<accession>S3CQ08</accession>
<sequence length="114" mass="11333">MQPSIPTSAFLFLCSFTSLVTAQVAAGGGAGVVSSIAASQYPVVTNAPSLFTINGVTSATNIVFTQTFAATALGGWPLGATPLAGAIGLGDIQGTIGHVKTKRELAQQTPSPVA</sequence>
<organism evidence="2 3">
    <name type="scientific">Glarea lozoyensis (strain ATCC 20868 / MF5171)</name>
    <dbReference type="NCBI Taxonomy" id="1116229"/>
    <lineage>
        <taxon>Eukaryota</taxon>
        <taxon>Fungi</taxon>
        <taxon>Dikarya</taxon>
        <taxon>Ascomycota</taxon>
        <taxon>Pezizomycotina</taxon>
        <taxon>Leotiomycetes</taxon>
        <taxon>Helotiales</taxon>
        <taxon>Helotiaceae</taxon>
        <taxon>Glarea</taxon>
    </lineage>
</organism>
<dbReference type="Proteomes" id="UP000016922">
    <property type="component" value="Unassembled WGS sequence"/>
</dbReference>
<keyword evidence="1" id="KW-0732">Signal</keyword>
<dbReference type="OMA" id="VSYIPIY"/>
<dbReference type="RefSeq" id="XP_008086409.1">
    <property type="nucleotide sequence ID" value="XM_008088218.1"/>
</dbReference>
<gene>
    <name evidence="2" type="ORF">GLAREA_03134</name>
</gene>
<dbReference type="GeneID" id="19462189"/>
<dbReference type="AlphaFoldDB" id="S3CQ08"/>
<dbReference type="InterPro" id="IPR031452">
    <property type="entry name" value="Kre1"/>
</dbReference>
<dbReference type="EMBL" id="KE145370">
    <property type="protein sequence ID" value="EPE27219.1"/>
    <property type="molecule type" value="Genomic_DNA"/>
</dbReference>
<name>S3CQ08_GLAL2</name>
<dbReference type="Pfam" id="PF17056">
    <property type="entry name" value="KRE1"/>
    <property type="match status" value="1"/>
</dbReference>
<dbReference type="OrthoDB" id="5406216at2759"/>
<evidence type="ECO:0000313" key="2">
    <source>
        <dbReference type="EMBL" id="EPE27219.1"/>
    </source>
</evidence>
<feature type="chain" id="PRO_5004507383" evidence="1">
    <location>
        <begin position="23"/>
        <end position="114"/>
    </location>
</feature>
<protein>
    <submittedName>
        <fullName evidence="2">Uncharacterized protein</fullName>
    </submittedName>
</protein>